<accession>A0ABN0ZDR9</accession>
<evidence type="ECO:0000256" key="1">
    <source>
        <dbReference type="ARBA" id="ARBA00022679"/>
    </source>
</evidence>
<protein>
    <submittedName>
        <fullName evidence="2">DMATS family aromatic prenyltransferase</fullName>
    </submittedName>
</protein>
<dbReference type="PANTHER" id="PTHR40627">
    <property type="entry name" value="INDOLE PRENYLTRANSFERASE TDIB-RELATED"/>
    <property type="match status" value="1"/>
</dbReference>
<dbReference type="PANTHER" id="PTHR40627:SF4">
    <property type="entry name" value="PRENYLTRANSFERASE ASQH1-RELATED"/>
    <property type="match status" value="1"/>
</dbReference>
<dbReference type="EMBL" id="BAAABY010000004">
    <property type="protein sequence ID" value="GAA0444504.1"/>
    <property type="molecule type" value="Genomic_DNA"/>
</dbReference>
<comment type="caution">
    <text evidence="2">The sequence shown here is derived from an EMBL/GenBank/DDBJ whole genome shotgun (WGS) entry which is preliminary data.</text>
</comment>
<sequence>MVVLRADSRTPSGMTFLDYGVSTLARLLDSAGMDVEQGTKVLRGMLTPWGEEQIGERPHWHSDVCADGSPIEFSAAFSRTCRQVRVLVEALPARPGTPAAQESAVELTRVLIQEFGADGDRLAKIADLFLPQENPRGFAMMHAVVLAPNRQPEFKVYLNPNANDSMTDVERTQEAMERMGFGKAWTAVVDYADRGFDLDRIVYVSLDLTDGPESRVKVYFRHYDATPEDLDARMEISAQHETGLLAEFCRAVTGKSGAVRRQPLVSNLTFATAGGHLPVSATLYVPLWVHAESDRTVRDRISSVMTDLGLPDSDYRALLDHVARRPLLDGRGIHTYASARVQHGRPRVTTYWSSELYDRYPPARYQRG</sequence>
<keyword evidence="1" id="KW-0808">Transferase</keyword>
<dbReference type="SFLD" id="SFLDS00036">
    <property type="entry name" value="Aromatic_Prenyltransferase"/>
    <property type="match status" value="1"/>
</dbReference>
<dbReference type="SFLD" id="SFLDG01162">
    <property type="entry name" value="I"/>
    <property type="match status" value="1"/>
</dbReference>
<dbReference type="Pfam" id="PF11991">
    <property type="entry name" value="Trp_DMAT"/>
    <property type="match status" value="1"/>
</dbReference>
<proteinExistence type="predicted"/>
<evidence type="ECO:0000313" key="2">
    <source>
        <dbReference type="EMBL" id="GAA0444504.1"/>
    </source>
</evidence>
<dbReference type="InterPro" id="IPR017795">
    <property type="entry name" value="ABBA_NscD-like"/>
</dbReference>
<dbReference type="RefSeq" id="WP_346092658.1">
    <property type="nucleotide sequence ID" value="NZ_BAAABY010000004.1"/>
</dbReference>
<dbReference type="Proteomes" id="UP001500909">
    <property type="component" value="Unassembled WGS sequence"/>
</dbReference>
<evidence type="ECO:0000313" key="3">
    <source>
        <dbReference type="Proteomes" id="UP001500909"/>
    </source>
</evidence>
<keyword evidence="3" id="KW-1185">Reference proteome</keyword>
<dbReference type="InterPro" id="IPR033964">
    <property type="entry name" value="ABBA"/>
</dbReference>
<reference evidence="2 3" key="1">
    <citation type="journal article" date="2019" name="Int. J. Syst. Evol. Microbiol.">
        <title>The Global Catalogue of Microorganisms (GCM) 10K type strain sequencing project: providing services to taxonomists for standard genome sequencing and annotation.</title>
        <authorList>
            <consortium name="The Broad Institute Genomics Platform"/>
            <consortium name="The Broad Institute Genome Sequencing Center for Infectious Disease"/>
            <person name="Wu L."/>
            <person name="Ma J."/>
        </authorList>
    </citation>
    <scope>NUCLEOTIDE SEQUENCE [LARGE SCALE GENOMIC DNA]</scope>
    <source>
        <strain evidence="2 3">JCM 4805</strain>
    </source>
</reference>
<organism evidence="2 3">
    <name type="scientific">Streptomyces olivaceiscleroticus</name>
    <dbReference type="NCBI Taxonomy" id="68245"/>
    <lineage>
        <taxon>Bacteria</taxon>
        <taxon>Bacillati</taxon>
        <taxon>Actinomycetota</taxon>
        <taxon>Actinomycetes</taxon>
        <taxon>Kitasatosporales</taxon>
        <taxon>Streptomycetaceae</taxon>
        <taxon>Streptomyces</taxon>
    </lineage>
</organism>
<gene>
    <name evidence="2" type="ORF">GCM10010361_05480</name>
</gene>
<name>A0ABN0ZDR9_9ACTN</name>